<dbReference type="EMBL" id="CP003811">
    <property type="protein sequence ID" value="AIQ93830.1"/>
    <property type="molecule type" value="Genomic_DNA"/>
</dbReference>
<keyword evidence="5" id="KW-1185">Reference proteome</keyword>
<dbReference type="STRING" id="693986.MOC_6075"/>
<gene>
    <name evidence="4" type="ORF">MOC_6075</name>
</gene>
<evidence type="ECO:0000313" key="4">
    <source>
        <dbReference type="EMBL" id="AIQ93830.1"/>
    </source>
</evidence>
<sequence length="313" mass="33446">MAEAIALVGCKGPGQEAEYLRILSAAMPEERLIPFRTMDDAARAAARIAVVANPDPAEVAALPGLVWVQSLWAGVEKLVGAFDRPLPIVRLVDREMARTMAEAVLAWTYYLQRDMPAYARQQRDRVWRPHAYRKPSDTTVGLLGLGALGTAAAERLTGAGFRVVGWSRSPKAVPGLETFHGTDSLPAMLGRCDILVCLVPLTPETRGLVDARRLAALTPGAALINFARGPIVVTEDLIAALDSGHLAHAVLDVFGVEPLPADSPLWSHPGVTVLPHISGPTDMDSAAATVAENLRAYRRTGQVPDGVDATRGY</sequence>
<dbReference type="Pfam" id="PF02826">
    <property type="entry name" value="2-Hacid_dh_C"/>
    <property type="match status" value="1"/>
</dbReference>
<accession>A0A089P4V5</accession>
<evidence type="ECO:0000259" key="3">
    <source>
        <dbReference type="Pfam" id="PF02826"/>
    </source>
</evidence>
<dbReference type="GO" id="GO:0051287">
    <property type="term" value="F:NAD binding"/>
    <property type="evidence" value="ECO:0007669"/>
    <property type="project" value="InterPro"/>
</dbReference>
<keyword evidence="2" id="KW-0520">NAD</keyword>
<proteinExistence type="predicted"/>
<dbReference type="GO" id="GO:0016491">
    <property type="term" value="F:oxidoreductase activity"/>
    <property type="evidence" value="ECO:0007669"/>
    <property type="project" value="UniProtKB-KW"/>
</dbReference>
<dbReference type="HOGENOM" id="CLU_019796_1_0_5"/>
<dbReference type="InterPro" id="IPR006140">
    <property type="entry name" value="D-isomer_DH_NAD-bd"/>
</dbReference>
<reference evidence="4 5" key="1">
    <citation type="journal article" date="2014" name="PLoS ONE">
        <title>Genome Information of Methylobacterium oryzae, a Plant-Probiotic Methylotroph in the Phyllosphere.</title>
        <authorList>
            <person name="Kwak M.J."/>
            <person name="Jeong H."/>
            <person name="Madhaiyan M."/>
            <person name="Lee Y."/>
            <person name="Sa T.M."/>
            <person name="Oh T.K."/>
            <person name="Kim J.F."/>
        </authorList>
    </citation>
    <scope>NUCLEOTIDE SEQUENCE [LARGE SCALE GENOMIC DNA]</scope>
    <source>
        <strain evidence="4 5">CBMB20</strain>
    </source>
</reference>
<dbReference type="RefSeq" id="WP_043760410.1">
    <property type="nucleotide sequence ID" value="NZ_CP003811.1"/>
</dbReference>
<dbReference type="eggNOG" id="COG0111">
    <property type="taxonomic scope" value="Bacteria"/>
</dbReference>
<organism evidence="4 5">
    <name type="scientific">Methylobacterium oryzae CBMB20</name>
    <dbReference type="NCBI Taxonomy" id="693986"/>
    <lineage>
        <taxon>Bacteria</taxon>
        <taxon>Pseudomonadati</taxon>
        <taxon>Pseudomonadota</taxon>
        <taxon>Alphaproteobacteria</taxon>
        <taxon>Hyphomicrobiales</taxon>
        <taxon>Methylobacteriaceae</taxon>
        <taxon>Methylobacterium</taxon>
    </lineage>
</organism>
<dbReference type="InterPro" id="IPR036291">
    <property type="entry name" value="NAD(P)-bd_dom_sf"/>
</dbReference>
<dbReference type="Proteomes" id="UP000029492">
    <property type="component" value="Chromosome"/>
</dbReference>
<evidence type="ECO:0000313" key="5">
    <source>
        <dbReference type="Proteomes" id="UP000029492"/>
    </source>
</evidence>
<dbReference type="CDD" id="cd12164">
    <property type="entry name" value="GDH_like_2"/>
    <property type="match status" value="1"/>
</dbReference>
<dbReference type="PANTHER" id="PTHR43333:SF1">
    <property type="entry name" value="D-ISOMER SPECIFIC 2-HYDROXYACID DEHYDROGENASE NAD-BINDING DOMAIN-CONTAINING PROTEIN"/>
    <property type="match status" value="1"/>
</dbReference>
<feature type="domain" description="D-isomer specific 2-hydroxyacid dehydrogenase NAD-binding" evidence="3">
    <location>
        <begin position="110"/>
        <end position="278"/>
    </location>
</feature>
<evidence type="ECO:0000256" key="1">
    <source>
        <dbReference type="ARBA" id="ARBA00023002"/>
    </source>
</evidence>
<dbReference type="KEGG" id="mor:MOC_6075"/>
<dbReference type="PANTHER" id="PTHR43333">
    <property type="entry name" value="2-HACID_DH_C DOMAIN-CONTAINING PROTEIN"/>
    <property type="match status" value="1"/>
</dbReference>
<protein>
    <submittedName>
        <fullName evidence="4">D-isomer specific 2-hydroxyacid dehydrogenase NAD-binding protein</fullName>
    </submittedName>
</protein>
<evidence type="ECO:0000256" key="2">
    <source>
        <dbReference type="ARBA" id="ARBA00023027"/>
    </source>
</evidence>
<dbReference type="Gene3D" id="3.40.50.720">
    <property type="entry name" value="NAD(P)-binding Rossmann-like Domain"/>
    <property type="match status" value="2"/>
</dbReference>
<dbReference type="SUPFAM" id="SSF51735">
    <property type="entry name" value="NAD(P)-binding Rossmann-fold domains"/>
    <property type="match status" value="1"/>
</dbReference>
<dbReference type="AlphaFoldDB" id="A0A089P4V5"/>
<name>A0A089P4V5_9HYPH</name>
<keyword evidence="1" id="KW-0560">Oxidoreductase</keyword>